<proteinExistence type="predicted"/>
<keyword evidence="2" id="KW-1185">Reference proteome</keyword>
<organism evidence="1 2">
    <name type="scientific">Papilio machaon</name>
    <name type="common">Old World swallowtail butterfly</name>
    <dbReference type="NCBI Taxonomy" id="76193"/>
    <lineage>
        <taxon>Eukaryota</taxon>
        <taxon>Metazoa</taxon>
        <taxon>Ecdysozoa</taxon>
        <taxon>Arthropoda</taxon>
        <taxon>Hexapoda</taxon>
        <taxon>Insecta</taxon>
        <taxon>Pterygota</taxon>
        <taxon>Neoptera</taxon>
        <taxon>Endopterygota</taxon>
        <taxon>Lepidoptera</taxon>
        <taxon>Glossata</taxon>
        <taxon>Ditrysia</taxon>
        <taxon>Papilionoidea</taxon>
        <taxon>Papilionidae</taxon>
        <taxon>Papilioninae</taxon>
        <taxon>Papilio</taxon>
    </lineage>
</organism>
<dbReference type="Proteomes" id="UP000053240">
    <property type="component" value="Unassembled WGS sequence"/>
</dbReference>
<protein>
    <submittedName>
        <fullName evidence="1">Uncharacterized protein</fullName>
    </submittedName>
</protein>
<dbReference type="AlphaFoldDB" id="A0A0N0PCI9"/>
<accession>A0A0N0PCI9</accession>
<evidence type="ECO:0000313" key="1">
    <source>
        <dbReference type="EMBL" id="KPJ13981.1"/>
    </source>
</evidence>
<gene>
    <name evidence="1" type="ORF">RR48_03087</name>
</gene>
<sequence>MRLTETSGVWYIYVHVNSFRRDSFLLPNRCKKHLFTNGGTK</sequence>
<evidence type="ECO:0000313" key="2">
    <source>
        <dbReference type="Proteomes" id="UP000053240"/>
    </source>
</evidence>
<dbReference type="InParanoid" id="A0A0N0PCI9"/>
<name>A0A0N0PCI9_PAPMA</name>
<dbReference type="EMBL" id="KQ460556">
    <property type="protein sequence ID" value="KPJ13981.1"/>
    <property type="molecule type" value="Genomic_DNA"/>
</dbReference>
<reference evidence="1 2" key="1">
    <citation type="journal article" date="2015" name="Nat. Commun.">
        <title>Outbred genome sequencing and CRISPR/Cas9 gene editing in butterflies.</title>
        <authorList>
            <person name="Li X."/>
            <person name="Fan D."/>
            <person name="Zhang W."/>
            <person name="Liu G."/>
            <person name="Zhang L."/>
            <person name="Zhao L."/>
            <person name="Fang X."/>
            <person name="Chen L."/>
            <person name="Dong Y."/>
            <person name="Chen Y."/>
            <person name="Ding Y."/>
            <person name="Zhao R."/>
            <person name="Feng M."/>
            <person name="Zhu Y."/>
            <person name="Feng Y."/>
            <person name="Jiang X."/>
            <person name="Zhu D."/>
            <person name="Xiang H."/>
            <person name="Feng X."/>
            <person name="Li S."/>
            <person name="Wang J."/>
            <person name="Zhang G."/>
            <person name="Kronforst M.R."/>
            <person name="Wang W."/>
        </authorList>
    </citation>
    <scope>NUCLEOTIDE SEQUENCE [LARGE SCALE GENOMIC DNA]</scope>
    <source>
        <strain evidence="1">Ya'a_city_454_Pm</strain>
        <tissue evidence="1">Whole body</tissue>
    </source>
</reference>